<protein>
    <submittedName>
        <fullName evidence="2">Rhodanese-like domain-containing protein</fullName>
    </submittedName>
</protein>
<gene>
    <name evidence="2" type="ORF">RM529_09505</name>
</gene>
<comment type="caution">
    <text evidence="2">The sequence shown here is derived from an EMBL/GenBank/DDBJ whole genome shotgun (WGS) entry which is preliminary data.</text>
</comment>
<reference evidence="2 3" key="1">
    <citation type="submission" date="2023-09" db="EMBL/GenBank/DDBJ databases">
        <authorList>
            <person name="Rey-Velasco X."/>
        </authorList>
    </citation>
    <scope>NUCLEOTIDE SEQUENCE [LARGE SCALE GENOMIC DNA]</scope>
    <source>
        <strain evidence="2 3">F297</strain>
    </source>
</reference>
<dbReference type="RefSeq" id="WP_311484562.1">
    <property type="nucleotide sequence ID" value="NZ_JAVRHP010000042.1"/>
</dbReference>
<organism evidence="2 3">
    <name type="scientific">Autumnicola edwardsiae</name>
    <dbReference type="NCBI Taxonomy" id="3075594"/>
    <lineage>
        <taxon>Bacteria</taxon>
        <taxon>Pseudomonadati</taxon>
        <taxon>Bacteroidota</taxon>
        <taxon>Flavobacteriia</taxon>
        <taxon>Flavobacteriales</taxon>
        <taxon>Flavobacteriaceae</taxon>
        <taxon>Autumnicola</taxon>
    </lineage>
</organism>
<keyword evidence="3" id="KW-1185">Reference proteome</keyword>
<dbReference type="Proteomes" id="UP001248819">
    <property type="component" value="Unassembled WGS sequence"/>
</dbReference>
<dbReference type="CDD" id="cd00158">
    <property type="entry name" value="RHOD"/>
    <property type="match status" value="1"/>
</dbReference>
<accession>A0ABU3CVU0</accession>
<dbReference type="PROSITE" id="PS50206">
    <property type="entry name" value="RHODANESE_3"/>
    <property type="match status" value="1"/>
</dbReference>
<proteinExistence type="predicted"/>
<evidence type="ECO:0000313" key="2">
    <source>
        <dbReference type="EMBL" id="MDT0650381.1"/>
    </source>
</evidence>
<dbReference type="Gene3D" id="3.40.250.10">
    <property type="entry name" value="Rhodanese-like domain"/>
    <property type="match status" value="1"/>
</dbReference>
<dbReference type="SMART" id="SM00450">
    <property type="entry name" value="RHOD"/>
    <property type="match status" value="1"/>
</dbReference>
<feature type="domain" description="Rhodanese" evidence="1">
    <location>
        <begin position="31"/>
        <end position="114"/>
    </location>
</feature>
<evidence type="ECO:0000313" key="3">
    <source>
        <dbReference type="Proteomes" id="UP001248819"/>
    </source>
</evidence>
<dbReference type="Pfam" id="PF00581">
    <property type="entry name" value="Rhodanese"/>
    <property type="match status" value="1"/>
</dbReference>
<dbReference type="PANTHER" id="PTHR43031:SF18">
    <property type="entry name" value="RHODANESE-RELATED SULFURTRANSFERASES"/>
    <property type="match status" value="1"/>
</dbReference>
<sequence>MNIFKNLFGFGSRANAKIEILKKAQFKKHLLETQGVLIDVRTPKEFIEDHIQNARNINFYDSRFMTNVKNLDKDQPVFIYCRSGARSSRAARKMIKQGFTKIYDLKGGFLAWQE</sequence>
<name>A0ABU3CVU0_9FLAO</name>
<dbReference type="PANTHER" id="PTHR43031">
    <property type="entry name" value="FAD-DEPENDENT OXIDOREDUCTASE"/>
    <property type="match status" value="1"/>
</dbReference>
<dbReference type="InterPro" id="IPR001763">
    <property type="entry name" value="Rhodanese-like_dom"/>
</dbReference>
<dbReference type="EMBL" id="JAVRHP010000042">
    <property type="protein sequence ID" value="MDT0650381.1"/>
    <property type="molecule type" value="Genomic_DNA"/>
</dbReference>
<dbReference type="SUPFAM" id="SSF52821">
    <property type="entry name" value="Rhodanese/Cell cycle control phosphatase"/>
    <property type="match status" value="1"/>
</dbReference>
<dbReference type="InterPro" id="IPR036873">
    <property type="entry name" value="Rhodanese-like_dom_sf"/>
</dbReference>
<dbReference type="InterPro" id="IPR050229">
    <property type="entry name" value="GlpE_sulfurtransferase"/>
</dbReference>
<evidence type="ECO:0000259" key="1">
    <source>
        <dbReference type="PROSITE" id="PS50206"/>
    </source>
</evidence>